<evidence type="ECO:0000313" key="3">
    <source>
        <dbReference type="Proteomes" id="UP000306378"/>
    </source>
</evidence>
<dbReference type="EMBL" id="VBUT01000005">
    <property type="protein sequence ID" value="TLF77478.1"/>
    <property type="molecule type" value="Genomic_DNA"/>
</dbReference>
<evidence type="ECO:0000313" key="2">
    <source>
        <dbReference type="EMBL" id="TLF77478.1"/>
    </source>
</evidence>
<accession>A0A5R8NP79</accession>
<dbReference type="AlphaFoldDB" id="A0A5R8NP79"/>
<dbReference type="InterPro" id="IPR046498">
    <property type="entry name" value="Rv1476-like"/>
</dbReference>
<dbReference type="Proteomes" id="UP000306378">
    <property type="component" value="Unassembled WGS sequence"/>
</dbReference>
<keyword evidence="1" id="KW-0812">Transmembrane</keyword>
<keyword evidence="1" id="KW-0472">Membrane</keyword>
<protein>
    <submittedName>
        <fullName evidence="2">Uncharacterized protein</fullName>
    </submittedName>
</protein>
<reference evidence="2 3" key="1">
    <citation type="submission" date="2019-05" db="EMBL/GenBank/DDBJ databases">
        <title>Genomes sequences of two Nocardia cyriacigeorgica environmental isolates, type strains Nocardia asteroides ATCC 19247 and Nocardia cyriacigeorgica DSM 44484.</title>
        <authorList>
            <person name="Vautrin F."/>
            <person name="Bergeron E."/>
            <person name="Dubost A."/>
            <person name="Abrouk D."/>
            <person name="Rodriguez Nava V."/>
            <person name="Pujic P."/>
        </authorList>
    </citation>
    <scope>NUCLEOTIDE SEQUENCE [LARGE SCALE GENOMIC DNA]</scope>
    <source>
        <strain evidence="2 3">EML 446</strain>
    </source>
</reference>
<keyword evidence="1" id="KW-1133">Transmembrane helix</keyword>
<feature type="transmembrane region" description="Helical" evidence="1">
    <location>
        <begin position="153"/>
        <end position="174"/>
    </location>
</feature>
<proteinExistence type="predicted"/>
<dbReference type="Pfam" id="PF20381">
    <property type="entry name" value="Rv1476"/>
    <property type="match status" value="1"/>
</dbReference>
<name>A0A5R8NP79_9NOCA</name>
<comment type="caution">
    <text evidence="2">The sequence shown here is derived from an EMBL/GenBank/DDBJ whole genome shotgun (WGS) entry which is preliminary data.</text>
</comment>
<organism evidence="2 3">
    <name type="scientific">Nocardia cyriacigeorgica</name>
    <dbReference type="NCBI Taxonomy" id="135487"/>
    <lineage>
        <taxon>Bacteria</taxon>
        <taxon>Bacillati</taxon>
        <taxon>Actinomycetota</taxon>
        <taxon>Actinomycetes</taxon>
        <taxon>Mycobacteriales</taxon>
        <taxon>Nocardiaceae</taxon>
        <taxon>Nocardia</taxon>
    </lineage>
</organism>
<sequence>MPMRLDKTGWKMTVSHTWAFSLVATGLPENTDLGEIRADLADDGVAAPAGKDQSELAAIVAQARADGIPLSVVVVQGNPWHDSSLRDLATEVGKFQHGTVAVFSDDWMGTYSDSISRVHLEWAEDAAKWKGGKSEEAVQIFADRLQQPESVPWTGFTSVLLAGTVAAVGGLYWVKRRRAASAAADSVEDSASASA</sequence>
<gene>
    <name evidence="2" type="ORF">FEK34_14200</name>
</gene>
<evidence type="ECO:0000256" key="1">
    <source>
        <dbReference type="SAM" id="Phobius"/>
    </source>
</evidence>